<dbReference type="EMBL" id="JAMXIB010000010">
    <property type="protein sequence ID" value="MCO5725576.1"/>
    <property type="molecule type" value="Genomic_DNA"/>
</dbReference>
<feature type="domain" description="Beta-lactamase-related" evidence="2">
    <location>
        <begin position="30"/>
        <end position="362"/>
    </location>
</feature>
<protein>
    <submittedName>
        <fullName evidence="4">Serine hydrolase</fullName>
    </submittedName>
</protein>
<keyword evidence="5" id="KW-1185">Reference proteome</keyword>
<dbReference type="RefSeq" id="WP_252741947.1">
    <property type="nucleotide sequence ID" value="NZ_JAMXIB010000010.1"/>
</dbReference>
<name>A0ABT1B063_9FLAO</name>
<dbReference type="InterPro" id="IPR012338">
    <property type="entry name" value="Beta-lactam/transpept-like"/>
</dbReference>
<dbReference type="InterPro" id="IPR050491">
    <property type="entry name" value="AmpC-like"/>
</dbReference>
<accession>A0ABT1B063</accession>
<dbReference type="Pfam" id="PF00144">
    <property type="entry name" value="Beta-lactamase"/>
    <property type="match status" value="1"/>
</dbReference>
<feature type="domain" description="Peptidase S12 Pab87-related C-terminal" evidence="3">
    <location>
        <begin position="409"/>
        <end position="491"/>
    </location>
</feature>
<reference evidence="4 5" key="1">
    <citation type="submission" date="2022-06" db="EMBL/GenBank/DDBJ databases">
        <authorList>
            <person name="Xuan X."/>
        </authorList>
    </citation>
    <scope>NUCLEOTIDE SEQUENCE [LARGE SCALE GENOMIC DNA]</scope>
    <source>
        <strain evidence="4 5">2V75</strain>
    </source>
</reference>
<evidence type="ECO:0000256" key="1">
    <source>
        <dbReference type="SAM" id="SignalP"/>
    </source>
</evidence>
<dbReference type="PANTHER" id="PTHR46825">
    <property type="entry name" value="D-ALANYL-D-ALANINE-CARBOXYPEPTIDASE/ENDOPEPTIDASE AMPH"/>
    <property type="match status" value="1"/>
</dbReference>
<gene>
    <name evidence="4" type="ORF">NG653_11970</name>
</gene>
<evidence type="ECO:0000313" key="5">
    <source>
        <dbReference type="Proteomes" id="UP001206312"/>
    </source>
</evidence>
<dbReference type="Gene3D" id="3.40.710.10">
    <property type="entry name" value="DD-peptidase/beta-lactamase superfamily"/>
    <property type="match status" value="1"/>
</dbReference>
<sequence>MKPATLACLSLFLFLLLPAPVRAQENTERLDAMIRQGMEDWHIPGLAAIVVKDGEVVFSQVYGVKDLGTGAVVDRETLFNMGSTTKAVVSMALGILVDQGKLKWEDKVRDHLPSFRLSDPYITEEARVQDLLTHNLGIAGADGLWAMDSVSTEATLRRFALSRKAYPVRGGFQYNNLMYAVAGEVIGAVSGQHWTVFVKEHLFEPLEMARTVARATDIFSAGNYVTPYFYENGAGHIAASHDLSDQIGAAGMIWTCAADMEHYLQMLEAGGEYKGKTLLKPETFAYLFQPHTLIPESDFYPTRQLTRPHWMSYGLGWFQHDYRGHKLDFHTGSISGLVAIAGIMHDKNTAVYVLANRDHAELRHAILYQALDLWAFGEASRDWHQEVFELYEGIRKASENRELEFSKQRVKDTRPTLPLAAYEGTYHHPMLGDVFVRQSPDGLQFDFNHFTAFEAGHWHYNSFRSTRENRYRAEVLFTFHLGPAGTVSELEAMGERFKKQ</sequence>
<proteinExistence type="predicted"/>
<dbReference type="Proteomes" id="UP001206312">
    <property type="component" value="Unassembled WGS sequence"/>
</dbReference>
<keyword evidence="1" id="KW-0732">Signal</keyword>
<feature type="signal peptide" evidence="1">
    <location>
        <begin position="1"/>
        <end position="23"/>
    </location>
</feature>
<evidence type="ECO:0000259" key="3">
    <source>
        <dbReference type="Pfam" id="PF11954"/>
    </source>
</evidence>
<dbReference type="PANTHER" id="PTHR46825:SF15">
    <property type="entry name" value="BETA-LACTAMASE-RELATED DOMAIN-CONTAINING PROTEIN"/>
    <property type="match status" value="1"/>
</dbReference>
<dbReference type="Pfam" id="PF11954">
    <property type="entry name" value="DUF3471"/>
    <property type="match status" value="1"/>
</dbReference>
<dbReference type="Gene3D" id="2.40.128.600">
    <property type="match status" value="1"/>
</dbReference>
<comment type="caution">
    <text evidence="4">The sequence shown here is derived from an EMBL/GenBank/DDBJ whole genome shotgun (WGS) entry which is preliminary data.</text>
</comment>
<feature type="chain" id="PRO_5045838668" evidence="1">
    <location>
        <begin position="24"/>
        <end position="500"/>
    </location>
</feature>
<dbReference type="GO" id="GO:0016787">
    <property type="term" value="F:hydrolase activity"/>
    <property type="evidence" value="ECO:0007669"/>
    <property type="project" value="UniProtKB-KW"/>
</dbReference>
<keyword evidence="4" id="KW-0378">Hydrolase</keyword>
<evidence type="ECO:0000259" key="2">
    <source>
        <dbReference type="Pfam" id="PF00144"/>
    </source>
</evidence>
<dbReference type="InterPro" id="IPR001466">
    <property type="entry name" value="Beta-lactam-related"/>
</dbReference>
<dbReference type="InterPro" id="IPR021860">
    <property type="entry name" value="Peptidase_S12_Pab87-rel_C"/>
</dbReference>
<dbReference type="SUPFAM" id="SSF56601">
    <property type="entry name" value="beta-lactamase/transpeptidase-like"/>
    <property type="match status" value="1"/>
</dbReference>
<organism evidence="4 5">
    <name type="scientific">Robiginitalea marina</name>
    <dbReference type="NCBI Taxonomy" id="2954105"/>
    <lineage>
        <taxon>Bacteria</taxon>
        <taxon>Pseudomonadati</taxon>
        <taxon>Bacteroidota</taxon>
        <taxon>Flavobacteriia</taxon>
        <taxon>Flavobacteriales</taxon>
        <taxon>Flavobacteriaceae</taxon>
        <taxon>Robiginitalea</taxon>
    </lineage>
</organism>
<evidence type="ECO:0000313" key="4">
    <source>
        <dbReference type="EMBL" id="MCO5725576.1"/>
    </source>
</evidence>